<evidence type="ECO:0000313" key="3">
    <source>
        <dbReference type="EMBL" id="PFX20968.1"/>
    </source>
</evidence>
<organism evidence="3 4">
    <name type="scientific">Stylophora pistillata</name>
    <name type="common">Smooth cauliflower coral</name>
    <dbReference type="NCBI Taxonomy" id="50429"/>
    <lineage>
        <taxon>Eukaryota</taxon>
        <taxon>Metazoa</taxon>
        <taxon>Cnidaria</taxon>
        <taxon>Anthozoa</taxon>
        <taxon>Hexacorallia</taxon>
        <taxon>Scleractinia</taxon>
        <taxon>Astrocoeniina</taxon>
        <taxon>Pocilloporidae</taxon>
        <taxon>Stylophora</taxon>
    </lineage>
</organism>
<name>A0A2B4RXB5_STYPI</name>
<dbReference type="InterPro" id="IPR043502">
    <property type="entry name" value="DNA/RNA_pol_sf"/>
</dbReference>
<accession>A0A2B4RXB5</accession>
<dbReference type="EMBL" id="LSMT01000297">
    <property type="protein sequence ID" value="PFX20968.1"/>
    <property type="molecule type" value="Genomic_DNA"/>
</dbReference>
<comment type="caution">
    <text evidence="3">The sequence shown here is derived from an EMBL/GenBank/DDBJ whole genome shotgun (WGS) entry which is preliminary data.</text>
</comment>
<evidence type="ECO:0000256" key="2">
    <source>
        <dbReference type="SAM" id="MobiDB-lite"/>
    </source>
</evidence>
<keyword evidence="4" id="KW-1185">Reference proteome</keyword>
<keyword evidence="1" id="KW-0175">Coiled coil</keyword>
<dbReference type="OrthoDB" id="5986101at2759"/>
<feature type="compositionally biased region" description="Low complexity" evidence="2">
    <location>
        <begin position="303"/>
        <end position="313"/>
    </location>
</feature>
<dbReference type="PANTHER" id="PTHR47331">
    <property type="entry name" value="PHD-TYPE DOMAIN-CONTAINING PROTEIN"/>
    <property type="match status" value="1"/>
</dbReference>
<sequence length="909" mass="101598">MDYCEEGIFEGCHLRSSSIDMDLVCAISPLNAPPMDTSETLLHNSAKVQGLSNMEEKSTVIDAEKLESGVRKRFPTVKVLENDSDIASANSWYEVHDGDVFKFKQSFCEYLSKAKELQSAELNSTTSSQSRHSIESNHSGHSNLFSLSSKPKLIKARARVAAQEVEAAFLKEKQALKMVEEQLELKKSLAKPKEEERIYEQMNNEEMVSIPTCLHTQRLPVFPVPSPLPDSILKNANYISLSTVGSVVTMSASVLVTSSRLSNAISVLKPAMKSLPVSSSGSHISGHQKPSQADPLSGYGDQTTPISSSPMTTSRSRYATFDLESHVDTVSSGCVANPIGNPLASKEPFTIKRQPPMFYGDAMEFPAFMSAFESLIEIKVEDSWKRLYFLGQYTSGKAKEVIDGCIQRKCEGSYKEANKLLKRQFRDPVKIANAHVTKLSAWQSIRANDGSGLQNYSIALNQAKSATEGMSHMDDLNTAHVLQKLWQKLPRHLQSKWTERNNKTKFLNKTLTERREFVLEKKLCFGCFSDQHITKNYKERQTCRTCKKQHPTSLHDNDWAKKARNVSENQARVEPRVSSNRTVICNITEAGDVPMDMGILPVYLFHKSDSTKKIKVYALLDDASGGTFVSEKSAKALGIEGSDTNLILTMVHGTHSVTTKSISNELPPYIVDIKVGVLIGLKCPGYVQEKLFMVKNQTRVQFTLSLAGSRRQDLVRTTSWDLPPTKSKVRVVFNCSTTFEGHSLNDKLLQGPDLTSNLLGVLTRFRQEKYAFMADIKKMFFQVRVRKQDQSFLRSLWWPNRDMEQKAEEYCMTVHLFGTVSSLACANYALQRTADNNEKSYGTEVANTLRRNSNVDDILKSGSTEDETIKLVKDLKAVCGNGGFNLTKFVGNIRNTSLTQSLTNTEPNM</sequence>
<feature type="region of interest" description="Disordered" evidence="2">
    <location>
        <begin position="278"/>
        <end position="313"/>
    </location>
</feature>
<dbReference type="Pfam" id="PF03564">
    <property type="entry name" value="DUF1759"/>
    <property type="match status" value="1"/>
</dbReference>
<feature type="region of interest" description="Disordered" evidence="2">
    <location>
        <begin position="122"/>
        <end position="141"/>
    </location>
</feature>
<dbReference type="AlphaFoldDB" id="A0A2B4RXB5"/>
<evidence type="ECO:0008006" key="5">
    <source>
        <dbReference type="Google" id="ProtNLM"/>
    </source>
</evidence>
<reference evidence="4" key="1">
    <citation type="journal article" date="2017" name="bioRxiv">
        <title>Comparative analysis of the genomes of Stylophora pistillata and Acropora digitifera provides evidence for extensive differences between species of corals.</title>
        <authorList>
            <person name="Voolstra C.R."/>
            <person name="Li Y."/>
            <person name="Liew Y.J."/>
            <person name="Baumgarten S."/>
            <person name="Zoccola D."/>
            <person name="Flot J.-F."/>
            <person name="Tambutte S."/>
            <person name="Allemand D."/>
            <person name="Aranda M."/>
        </authorList>
    </citation>
    <scope>NUCLEOTIDE SEQUENCE [LARGE SCALE GENOMIC DNA]</scope>
</reference>
<dbReference type="Proteomes" id="UP000225706">
    <property type="component" value="Unassembled WGS sequence"/>
</dbReference>
<dbReference type="InterPro" id="IPR005312">
    <property type="entry name" value="DUF1759"/>
</dbReference>
<feature type="coiled-coil region" evidence="1">
    <location>
        <begin position="153"/>
        <end position="182"/>
    </location>
</feature>
<feature type="compositionally biased region" description="Polar residues" evidence="2">
    <location>
        <begin position="278"/>
        <end position="291"/>
    </location>
</feature>
<evidence type="ECO:0000256" key="1">
    <source>
        <dbReference type="SAM" id="Coils"/>
    </source>
</evidence>
<protein>
    <recommendedName>
        <fullName evidence="5">Peptidase aspartic putative domain-containing protein</fullName>
    </recommendedName>
</protein>
<evidence type="ECO:0000313" key="4">
    <source>
        <dbReference type="Proteomes" id="UP000225706"/>
    </source>
</evidence>
<proteinExistence type="predicted"/>
<dbReference type="SUPFAM" id="SSF56672">
    <property type="entry name" value="DNA/RNA polymerases"/>
    <property type="match status" value="1"/>
</dbReference>
<gene>
    <name evidence="3" type="ORF">AWC38_SpisGene14563</name>
</gene>
<dbReference type="PANTHER" id="PTHR47331:SF1">
    <property type="entry name" value="GAG-LIKE PROTEIN"/>
    <property type="match status" value="1"/>
</dbReference>